<feature type="region of interest" description="Disordered" evidence="16">
    <location>
        <begin position="1767"/>
        <end position="1828"/>
    </location>
</feature>
<dbReference type="InterPro" id="IPR016558">
    <property type="entry name" value="DNA_primase_lsu_euk"/>
</dbReference>
<keyword evidence="11" id="KW-0408">Iron</keyword>
<dbReference type="GO" id="GO:0003677">
    <property type="term" value="F:DNA binding"/>
    <property type="evidence" value="ECO:0007669"/>
    <property type="project" value="UniProtKB-KW"/>
</dbReference>
<feature type="compositionally biased region" description="Basic and acidic residues" evidence="16">
    <location>
        <begin position="1816"/>
        <end position="1828"/>
    </location>
</feature>
<keyword evidence="14" id="KW-0238">DNA-binding</keyword>
<feature type="domain" description="DNA primase large subunit C-terminal" evidence="17">
    <location>
        <begin position="2751"/>
        <end position="2918"/>
    </location>
</feature>
<keyword evidence="6" id="KW-0004">4Fe-4S</keyword>
<dbReference type="InterPro" id="IPR031549">
    <property type="entry name" value="ASH"/>
</dbReference>
<comment type="cofactor">
    <cofactor evidence="1">
        <name>[4Fe-4S] cluster</name>
        <dbReference type="ChEBI" id="CHEBI:49883"/>
    </cofactor>
</comment>
<dbReference type="InterPro" id="IPR058560">
    <property type="entry name" value="DNA_primase_C"/>
</dbReference>
<protein>
    <recommendedName>
        <fullName evidence="5">DNA primase large subunit</fullName>
    </recommendedName>
</protein>
<dbReference type="Gene3D" id="2.60.40.10">
    <property type="entry name" value="Immunoglobulins"/>
    <property type="match status" value="8"/>
</dbReference>
<feature type="region of interest" description="Disordered" evidence="16">
    <location>
        <begin position="963"/>
        <end position="989"/>
    </location>
</feature>
<feature type="compositionally biased region" description="Low complexity" evidence="16">
    <location>
        <begin position="963"/>
        <end position="984"/>
    </location>
</feature>
<dbReference type="GO" id="GO:0051539">
    <property type="term" value="F:4 iron, 4 sulfur cluster binding"/>
    <property type="evidence" value="ECO:0007669"/>
    <property type="project" value="UniProtKB-KW"/>
</dbReference>
<dbReference type="GO" id="GO:1904158">
    <property type="term" value="P:axonemal central apparatus assembly"/>
    <property type="evidence" value="ECO:0007669"/>
    <property type="project" value="TreeGrafter"/>
</dbReference>
<dbReference type="InterPro" id="IPR033305">
    <property type="entry name" value="Hydin-like"/>
</dbReference>
<evidence type="ECO:0000256" key="11">
    <source>
        <dbReference type="ARBA" id="ARBA00023004"/>
    </source>
</evidence>
<dbReference type="Gene3D" id="1.20.930.80">
    <property type="match status" value="1"/>
</dbReference>
<keyword evidence="7" id="KW-0963">Cytoplasm</keyword>
<evidence type="ECO:0000259" key="19">
    <source>
        <dbReference type="Pfam" id="PF22544"/>
    </source>
</evidence>
<dbReference type="InterPro" id="IPR053879">
    <property type="entry name" value="HYDIN_VesB_CFA65-like_Ig"/>
</dbReference>
<feature type="domain" description="Abnormal spindle-like microcephaly-associated protein ASH" evidence="18">
    <location>
        <begin position="587"/>
        <end position="669"/>
    </location>
</feature>
<evidence type="ECO:0000256" key="1">
    <source>
        <dbReference type="ARBA" id="ARBA00001966"/>
    </source>
</evidence>
<evidence type="ECO:0000256" key="10">
    <source>
        <dbReference type="ARBA" id="ARBA00022723"/>
    </source>
</evidence>
<dbReference type="Pfam" id="PF26466">
    <property type="entry name" value="DNA_primase_lrg_N"/>
    <property type="match status" value="1"/>
</dbReference>
<proteinExistence type="inferred from homology"/>
<keyword evidence="10" id="KW-0479">Metal-binding</keyword>
<evidence type="ECO:0000256" key="12">
    <source>
        <dbReference type="ARBA" id="ARBA00023014"/>
    </source>
</evidence>
<comment type="similarity">
    <text evidence="4">Belongs to the eukaryotic-type primase large subunit family.</text>
</comment>
<feature type="region of interest" description="Disordered" evidence="16">
    <location>
        <begin position="437"/>
        <end position="473"/>
    </location>
</feature>
<gene>
    <name evidence="20" type="ORF">ILUMI_01256</name>
</gene>
<dbReference type="Pfam" id="PF04104">
    <property type="entry name" value="DNA_primase_lrg"/>
    <property type="match status" value="1"/>
</dbReference>
<keyword evidence="9" id="KW-0235">DNA replication</keyword>
<sequence>MVGWYTKYHLVCKGQCGIPIIDMRPERLFPKIVKKRVKKNMYLNSLFLEELNVFDFGPLLIQDKADLKLSIESEFYFTNCSILPCEASFYLRDDTEAYQYHFEMLKVQPNTTEVLRISAIPTANKSTDNQLMICIKNNPKVEIINLTSECCKLEFSVTPQLIHFERILINRVETKSLFLENDSLVPVNWEFAQTEDFLKYFSLSQLMGYIPAKTTQEVFIDYLSEVTEDVPKQTLEIEIYDKDYKCVTPLYQDFIEVSAEAIEVKIECLKELRLGEIKSQREHVIPYTMLSKGKYNVEFVFSEILEDEDPLYAEHKSIRNFFKMTPTEGILQFNKPSTTKLSFLAKKMIDFKNVPILNCTFRDPIQKTTIETFPLKVYGKTFFSGFEICPPEQLNFGHQLIGTEKVQEISLVNNGRFEFNYEIMSLRKILEMKNKKGKDKKEKIDKSESKKDTKTKKSDKGKKSDKSESTNKSDKKTTKVTKLDFGIFSLISSTGIIEPDESCQIQIFSRPKQEGVFEETLVFFISECSPGGKDGYQFNISVTACAPVIDFNDFDGMFREQYIVNRIVEFECPKEVDAHCIFIKEEKRLHFSRVVINDEASARIRLENTGPVPAEVTATIQSNTENTFSVKPERLNVDTHSADYITVSFRPSALETFTGSLTITNECSSSSDNKLQIHLSGEGLVPEVVLKKPEFNIDTGSYAINFNPTFLGDMAYRTISLENIGIVSCQVIIEVCEGAADLFALVPHDKTVPLLKVKERVIRETAHTNIVKLHPGQHGTFELHFRPISEGLFDCLVKVHIVNNPFETFIVFVTAEVFYEDVTIEGLSTVGIKQDSSQQDVFFTNPGYELDFGTSFINTLQKKYFKIINHSSCATYKFEITNCDKLVFIPAVGHLKPRAIKEIIATVLSKEPINILKELLECTIFQIEYVNPDLEPLSWDDRQNLVVWEPVANTSAKLPPLTRMSRTSIRSRRSNGSSPSRQNSATHLQSPPFNEAAVKTIRARNEPLVEMIPGTQRCLPLIFSVICDYSSYQCSEYQIEMADTLAFEKQTHTFEVTNTSNIVLDLTWKISMDESYPKRINSAICNNNNNLGFVKRESYHSYRATHSANHLSAVYRQGNRLQRPIHLTGAEKFFSNGITPRSLSKSSLFSSEANLSNRSNDSWIECDFLPFSILPRTAEIPPRESKTFKITFTPKDVFSYLVHLRSEIANLNPSLKHLDITIKARSLLPLYHFDIAPSDYLTVKRKGRKFCRDLADENTRVVEFEAIGLGITNTKTFNIINPTGESFSYKWIPADINCENISLFHCHKLEGYVEKGKMAQATFSFLPQSTGTFEAFYRFYIQKYNLSRTFLLAGIAREPNIAFTCPHLLMKPTVTGIDITEYIHLKNNENFEVDFKFKKDSLYSEARLQALTVDPLKGILQPHGEQQIRIGFHPIRMGELSFNLKCMVEKMRKPLSLSVTASCFEVQPVVFYESDDGCKITLDSRNANTLEMKTLVPHLTQTVNFTISNIGVTGFYYTWSIKENTAANKVKIMFNDNKGYIKSKDDTNAIMSVTPLTKVVIKKLVIKLEISYGPIYVIHLMGTAVHSLFTFSFDEYNFGPCLIQKEDSPYYKKMVEFTNNDEAPVMLECEMPTQNYLLTNFKTKQIDPKKSEQILISFNPHEVKKYFAEIQFYVNSKLHTLKIHGEGVLCFIELLDPHDKFINLGCVAVGQTATKAIKVVNNSTASVDIILDLYDRLPYFSRPKKILKPEFEVEEEPVLLNKKAKVPEGKKSIEKGDKKDAKKDKGNKKDKTEKNDKKNDKSNKKESTKGSKKHSKDLVESEVKQHVESPEEREKRLIYQFVTFSPKKFIRIAPQQTNQFVIKYSPTERMKAFTEKVFYQVQDNIETLCVFKGCCIAPYFTLEKDFVAFGSVIKGCFSKQKIVLHNKGDIGAPFKWVFERPQISFLITPKEGFIATGTSVTFIVKFKPTQISCLLQTKAKCVIEGFPKQLELILSGSCFDMPPPKEIIKFVCPVREIDRKEITICNPTGQIWEITPTINGQYFIAPEILVLKARSTHSCEVTYKPLIMSVAKPHEASIFFNLPEGQGLVYGLIGTAQPPSPVETITREITCKTYHSEILTVKNWLKVAQKFSVLTENTMPTASLNKTLYKLTGNTVIDVLPQSQKDYTWTIYVLNEGTLKFKVIFKNKDSGEYLFYEIILVITKSPILDVINLTTCIRVPITHTLTLQNPIKTLVVFTVHSSSSELSFESPVTVPPYSEYLLVIKYNPLLLGVTEAHVDVSTKELGSYPYNFVLTAHPPIPEPYVYFSGSLGQVVSQKAILFNESAYQAEFICQMEHPDIFYLDKSVSVLPKCKGEFDIYFEPNCVGNIQSSLTLSSPVTGTYIYPLIGNCSLPKPQGPYFIKPGGNTTIMFKNPFDEIKTFDFVVEPAIFNLKSASEIVKARKDIKIIVSLLPLKNLQVLIDQKYPITGLRKNRKVPKQVITDNLSELYPHDLQMYNVPIKNNITLSEFEDLALERLQLLRLLEQATQKGHKLHSPDWNNAVKSDLRKQKLMKFLHLLEPSRDEMVNLQARRADHLSHFILRLAYCRSEELRRWFLAREQEWFKLRFRELKPEGIKTFLDLNQLTYKPLSWDEKQDIRSQLYESTAGITDVDITNFYKVPFIEVFSLVRNRKVFIRDGYAYIPDFELVTSILSVFRAQLSEALTYTSRKIPLLDDDRLNNLLTNIHLSYTGRDYSTPENKDVIDIEYLDQYSRKHFPMCMRYIHETFRATHHMKHGCRMQYGLFIKAIGVTFEDAMKFWHDEFTKLIDESTFEKKYSYLVKHHFGKVGSMINYSPYSCMKIINNSVGSGEHHGCPFKHFDIIHLQQKLSQYGVSSQGIEEITELVKNMHYQIACTKYFEYIHGKQSKNVINHPNQYFEESRALLDGVKPGPSVPKQPRKSFNTSKTEEVFSEEMEH</sequence>
<keyword evidence="21" id="KW-1185">Reference proteome</keyword>
<dbReference type="Pfam" id="PF23316">
    <property type="entry name" value="Ig_DLEC1_6th"/>
    <property type="match status" value="1"/>
</dbReference>
<evidence type="ECO:0000256" key="9">
    <source>
        <dbReference type="ARBA" id="ARBA00022705"/>
    </source>
</evidence>
<keyword evidence="8" id="KW-0639">Primosome</keyword>
<evidence type="ECO:0000256" key="7">
    <source>
        <dbReference type="ARBA" id="ARBA00022490"/>
    </source>
</evidence>
<dbReference type="OrthoDB" id="442692at2759"/>
<keyword evidence="13" id="KW-0969">Cilium</keyword>
<evidence type="ECO:0000256" key="2">
    <source>
        <dbReference type="ARBA" id="ARBA00004138"/>
    </source>
</evidence>
<feature type="domain" description="HYDIN/VesB/CFA65-like Ig-like" evidence="19">
    <location>
        <begin position="1900"/>
        <end position="1971"/>
    </location>
</feature>
<evidence type="ECO:0000259" key="17">
    <source>
        <dbReference type="Pfam" id="PF04104"/>
    </source>
</evidence>
<organism evidence="20 21">
    <name type="scientific">Ignelater luminosus</name>
    <name type="common">Cucubano</name>
    <name type="synonym">Pyrophorus luminosus</name>
    <dbReference type="NCBI Taxonomy" id="2038154"/>
    <lineage>
        <taxon>Eukaryota</taxon>
        <taxon>Metazoa</taxon>
        <taxon>Ecdysozoa</taxon>
        <taxon>Arthropoda</taxon>
        <taxon>Hexapoda</taxon>
        <taxon>Insecta</taxon>
        <taxon>Pterygota</taxon>
        <taxon>Neoptera</taxon>
        <taxon>Endopterygota</taxon>
        <taxon>Coleoptera</taxon>
        <taxon>Polyphaga</taxon>
        <taxon>Elateriformia</taxon>
        <taxon>Elateroidea</taxon>
        <taxon>Elateridae</taxon>
        <taxon>Agrypninae</taxon>
        <taxon>Pyrophorini</taxon>
        <taxon>Ignelater</taxon>
    </lineage>
</organism>
<dbReference type="Pfam" id="PF15780">
    <property type="entry name" value="ASH"/>
    <property type="match status" value="1"/>
</dbReference>
<evidence type="ECO:0000256" key="15">
    <source>
        <dbReference type="ARBA" id="ARBA00023273"/>
    </source>
</evidence>
<evidence type="ECO:0000256" key="3">
    <source>
        <dbReference type="ARBA" id="ARBA00004496"/>
    </source>
</evidence>
<dbReference type="InterPro" id="IPR013783">
    <property type="entry name" value="Ig-like_fold"/>
</dbReference>
<dbReference type="GO" id="GO:0005658">
    <property type="term" value="C:alpha DNA polymerase:primase complex"/>
    <property type="evidence" value="ECO:0007669"/>
    <property type="project" value="UniProtKB-ARBA"/>
</dbReference>
<dbReference type="GO" id="GO:0003341">
    <property type="term" value="P:cilium movement"/>
    <property type="evidence" value="ECO:0007669"/>
    <property type="project" value="TreeGrafter"/>
</dbReference>
<keyword evidence="15" id="KW-0966">Cell projection</keyword>
<evidence type="ECO:0000256" key="13">
    <source>
        <dbReference type="ARBA" id="ARBA00023069"/>
    </source>
</evidence>
<evidence type="ECO:0000256" key="14">
    <source>
        <dbReference type="ARBA" id="ARBA00023125"/>
    </source>
</evidence>
<reference evidence="20" key="1">
    <citation type="submission" date="2019-08" db="EMBL/GenBank/DDBJ databases">
        <title>The genome of the North American firefly Photinus pyralis.</title>
        <authorList>
            <consortium name="Photinus pyralis genome working group"/>
            <person name="Fallon T.R."/>
            <person name="Sander Lower S.E."/>
            <person name="Weng J.-K."/>
        </authorList>
    </citation>
    <scope>NUCLEOTIDE SEQUENCE</scope>
    <source>
        <strain evidence="20">TRF0915ILg1</strain>
        <tissue evidence="20">Whole body</tissue>
    </source>
</reference>
<name>A0A8K0DIV6_IGNLU</name>
<accession>A0A8K0DIV6</accession>
<dbReference type="PANTHER" id="PTHR23053">
    <property type="entry name" value="DLEC1 DELETED IN LUNG AND ESOPHAGEAL CANCER 1"/>
    <property type="match status" value="1"/>
</dbReference>
<dbReference type="Pfam" id="PF22544">
    <property type="entry name" value="HYDIN_VesB_CFA65-like_Ig"/>
    <property type="match status" value="1"/>
</dbReference>
<evidence type="ECO:0000256" key="4">
    <source>
        <dbReference type="ARBA" id="ARBA00010564"/>
    </source>
</evidence>
<evidence type="ECO:0000259" key="18">
    <source>
        <dbReference type="Pfam" id="PF15780"/>
    </source>
</evidence>
<dbReference type="GO" id="GO:0046872">
    <property type="term" value="F:metal ion binding"/>
    <property type="evidence" value="ECO:0007669"/>
    <property type="project" value="UniProtKB-KW"/>
</dbReference>
<dbReference type="GO" id="GO:0006269">
    <property type="term" value="P:DNA replication, synthesis of primer"/>
    <property type="evidence" value="ECO:0007669"/>
    <property type="project" value="UniProtKB-KW"/>
</dbReference>
<feature type="compositionally biased region" description="Basic and acidic residues" evidence="16">
    <location>
        <begin position="1767"/>
        <end position="1809"/>
    </location>
</feature>
<evidence type="ECO:0000256" key="8">
    <source>
        <dbReference type="ARBA" id="ARBA00022515"/>
    </source>
</evidence>
<evidence type="ECO:0000256" key="16">
    <source>
        <dbReference type="SAM" id="MobiDB-lite"/>
    </source>
</evidence>
<dbReference type="EMBL" id="VTPC01000647">
    <property type="protein sequence ID" value="KAF2904924.1"/>
    <property type="molecule type" value="Genomic_DNA"/>
</dbReference>
<evidence type="ECO:0000313" key="20">
    <source>
        <dbReference type="EMBL" id="KAF2904924.1"/>
    </source>
</evidence>
<comment type="caution">
    <text evidence="20">The sequence shown here is derived from an EMBL/GenBank/DDBJ whole genome shotgun (WGS) entry which is preliminary data.</text>
</comment>
<evidence type="ECO:0000313" key="21">
    <source>
        <dbReference type="Proteomes" id="UP000801492"/>
    </source>
</evidence>
<dbReference type="FunFam" id="1.20.930.80:FF:000001">
    <property type="entry name" value="DNA primase large subunit"/>
    <property type="match status" value="1"/>
</dbReference>
<dbReference type="GO" id="GO:0006270">
    <property type="term" value="P:DNA replication initiation"/>
    <property type="evidence" value="ECO:0007669"/>
    <property type="project" value="UniProtKB-ARBA"/>
</dbReference>
<evidence type="ECO:0000256" key="5">
    <source>
        <dbReference type="ARBA" id="ARBA00019038"/>
    </source>
</evidence>
<evidence type="ECO:0000256" key="6">
    <source>
        <dbReference type="ARBA" id="ARBA00022485"/>
    </source>
</evidence>
<dbReference type="PANTHER" id="PTHR23053:SF0">
    <property type="entry name" value="HYDROCEPHALUS-INDUCING PROTEIN HOMOLOG"/>
    <property type="match status" value="1"/>
</dbReference>
<keyword evidence="12" id="KW-0411">Iron-sulfur</keyword>
<feature type="region of interest" description="Disordered" evidence="16">
    <location>
        <begin position="2928"/>
        <end position="2957"/>
    </location>
</feature>
<comment type="subcellular location">
    <subcellularLocation>
        <location evidence="2">Cell projection</location>
        <location evidence="2">Cilium</location>
    </subcellularLocation>
    <subcellularLocation>
        <location evidence="3">Cytoplasm</location>
    </subcellularLocation>
</comment>
<dbReference type="NCBIfam" id="NF012200">
    <property type="entry name" value="choice_anch_D"/>
    <property type="match status" value="1"/>
</dbReference>
<dbReference type="CDD" id="cd07322">
    <property type="entry name" value="PriL_PriS_Eukaryotic"/>
    <property type="match status" value="1"/>
</dbReference>
<dbReference type="GO" id="GO:0005930">
    <property type="term" value="C:axoneme"/>
    <property type="evidence" value="ECO:0007669"/>
    <property type="project" value="TreeGrafter"/>
</dbReference>
<dbReference type="Proteomes" id="UP000801492">
    <property type="component" value="Unassembled WGS sequence"/>
</dbReference>